<feature type="transmembrane region" description="Helical" evidence="1">
    <location>
        <begin position="115"/>
        <end position="135"/>
    </location>
</feature>
<feature type="transmembrane region" description="Helical" evidence="1">
    <location>
        <begin position="89"/>
        <end position="109"/>
    </location>
</feature>
<organism evidence="2 3">
    <name type="scientific">Amnibacterium endophyticum</name>
    <dbReference type="NCBI Taxonomy" id="2109337"/>
    <lineage>
        <taxon>Bacteria</taxon>
        <taxon>Bacillati</taxon>
        <taxon>Actinomycetota</taxon>
        <taxon>Actinomycetes</taxon>
        <taxon>Micrococcales</taxon>
        <taxon>Microbacteriaceae</taxon>
        <taxon>Amnibacterium</taxon>
    </lineage>
</organism>
<comment type="caution">
    <text evidence="2">The sequence shown here is derived from an EMBL/GenBank/DDBJ whole genome shotgun (WGS) entry which is preliminary data.</text>
</comment>
<dbReference type="InterPro" id="IPR007404">
    <property type="entry name" value="YdjM-like"/>
</dbReference>
<sequence length="265" mass="26956">MTMVGVMGVNHATSGAAVWLAATAALPAFGTDVYPLAPAGVLAGAVVCAGAALLPDADHHSGTIAHSVPVLGKLVARGIGEASGGHRHGFHSVLAAALVTLLAVLAGRFTAVVPLLGLVPIGPAIATIPLICFAVKARDLVKRWSTAWAVGLAAAVAVVLFSPDNAVWFPIAVGLGFLTHIAGDLLTIEGVPSPTWPVALRPPDFWTRIPVLSAIWKGNGYIAVPVLGHAGSVREHVLGTALGLYVVYGVVVVAARVLHLPLDLA</sequence>
<name>A0ABW4LBF6_9MICO</name>
<evidence type="ECO:0000313" key="3">
    <source>
        <dbReference type="Proteomes" id="UP001597347"/>
    </source>
</evidence>
<keyword evidence="2" id="KW-0378">Hydrolase</keyword>
<dbReference type="RefSeq" id="WP_377932001.1">
    <property type="nucleotide sequence ID" value="NZ_JBHUEA010000003.1"/>
</dbReference>
<feature type="transmembrane region" description="Helical" evidence="1">
    <location>
        <begin position="237"/>
        <end position="258"/>
    </location>
</feature>
<evidence type="ECO:0000256" key="1">
    <source>
        <dbReference type="SAM" id="Phobius"/>
    </source>
</evidence>
<dbReference type="Proteomes" id="UP001597347">
    <property type="component" value="Unassembled WGS sequence"/>
</dbReference>
<keyword evidence="1" id="KW-0812">Transmembrane</keyword>
<feature type="transmembrane region" description="Helical" evidence="1">
    <location>
        <begin position="167"/>
        <end position="186"/>
    </location>
</feature>
<keyword evidence="3" id="KW-1185">Reference proteome</keyword>
<proteinExistence type="predicted"/>
<dbReference type="Pfam" id="PF04307">
    <property type="entry name" value="YdjM"/>
    <property type="match status" value="1"/>
</dbReference>
<dbReference type="GO" id="GO:0016787">
    <property type="term" value="F:hydrolase activity"/>
    <property type="evidence" value="ECO:0007669"/>
    <property type="project" value="UniProtKB-KW"/>
</dbReference>
<keyword evidence="1" id="KW-1133">Transmembrane helix</keyword>
<reference evidence="3" key="1">
    <citation type="journal article" date="2019" name="Int. J. Syst. Evol. Microbiol.">
        <title>The Global Catalogue of Microorganisms (GCM) 10K type strain sequencing project: providing services to taxonomists for standard genome sequencing and annotation.</title>
        <authorList>
            <consortium name="The Broad Institute Genomics Platform"/>
            <consortium name="The Broad Institute Genome Sequencing Center for Infectious Disease"/>
            <person name="Wu L."/>
            <person name="Ma J."/>
        </authorList>
    </citation>
    <scope>NUCLEOTIDE SEQUENCE [LARGE SCALE GENOMIC DNA]</scope>
    <source>
        <strain evidence="3">CGMCC 1.12471</strain>
    </source>
</reference>
<gene>
    <name evidence="2" type="ORF">ACFSBI_03300</name>
</gene>
<feature type="transmembrane region" description="Helical" evidence="1">
    <location>
        <begin position="144"/>
        <end position="161"/>
    </location>
</feature>
<accession>A0ABW4LBF6</accession>
<keyword evidence="1" id="KW-0472">Membrane</keyword>
<feature type="transmembrane region" description="Helical" evidence="1">
    <location>
        <begin position="37"/>
        <end position="54"/>
    </location>
</feature>
<protein>
    <submittedName>
        <fullName evidence="2">Metal-dependent hydrolase</fullName>
    </submittedName>
</protein>
<dbReference type="EMBL" id="JBHUEA010000003">
    <property type="protein sequence ID" value="MFD1720563.1"/>
    <property type="molecule type" value="Genomic_DNA"/>
</dbReference>
<evidence type="ECO:0000313" key="2">
    <source>
        <dbReference type="EMBL" id="MFD1720563.1"/>
    </source>
</evidence>